<comment type="caution">
    <text evidence="1">The sequence shown here is derived from an EMBL/GenBank/DDBJ whole genome shotgun (WGS) entry which is preliminary data.</text>
</comment>
<evidence type="ECO:0000313" key="2">
    <source>
        <dbReference type="Proteomes" id="UP001163846"/>
    </source>
</evidence>
<dbReference type="EMBL" id="MU807309">
    <property type="protein sequence ID" value="KAJ3831668.1"/>
    <property type="molecule type" value="Genomic_DNA"/>
</dbReference>
<reference evidence="1" key="1">
    <citation type="submission" date="2022-08" db="EMBL/GenBank/DDBJ databases">
        <authorList>
            <consortium name="DOE Joint Genome Institute"/>
            <person name="Min B."/>
            <person name="Riley R."/>
            <person name="Sierra-Patev S."/>
            <person name="Naranjo-Ortiz M."/>
            <person name="Looney B."/>
            <person name="Konkel Z."/>
            <person name="Slot J.C."/>
            <person name="Sakamoto Y."/>
            <person name="Steenwyk J.L."/>
            <person name="Rokas A."/>
            <person name="Carro J."/>
            <person name="Camarero S."/>
            <person name="Ferreira P."/>
            <person name="Molpeceres G."/>
            <person name="Ruiz-Duenas F.J."/>
            <person name="Serrano A."/>
            <person name="Henrissat B."/>
            <person name="Drula E."/>
            <person name="Hughes K.W."/>
            <person name="Mata J.L."/>
            <person name="Ishikawa N.K."/>
            <person name="Vargas-Isla R."/>
            <person name="Ushijima S."/>
            <person name="Smith C.A."/>
            <person name="Ahrendt S."/>
            <person name="Andreopoulos W."/>
            <person name="He G."/>
            <person name="Labutti K."/>
            <person name="Lipzen A."/>
            <person name="Ng V."/>
            <person name="Sandor L."/>
            <person name="Barry K."/>
            <person name="Martinez A.T."/>
            <person name="Xiao Y."/>
            <person name="Gibbons J.G."/>
            <person name="Terashima K."/>
            <person name="Hibbett D.S."/>
            <person name="Grigoriev I.V."/>
        </authorList>
    </citation>
    <scope>NUCLEOTIDE SEQUENCE</scope>
    <source>
        <strain evidence="1">TFB9207</strain>
    </source>
</reference>
<dbReference type="AlphaFoldDB" id="A0AA38NW09"/>
<proteinExistence type="predicted"/>
<name>A0AA38NW09_9AGAR</name>
<sequence length="355" mass="40944">MDATLIRAIQHHPSATIVTSLWCLPDGLEHLDLRKVILRTFHWNGDDQQREGRVYRLLDRGMQFKRLIITDPHFLKESFGDRKYPGLLKLELEMGLLHIDMSWCGRFFSAHPLLRKISFTDFHRMYFQTKTAFMFIDPFLQAIAQQNLSAAIQLRGFAVTRDVSMSNSERSSQWRVTGLFLTILNSMEQVLRLAHPLLPDISTLTIDRMPCTLDKLIASLRPFASLTIVNLLNTFQSLDFGSEKPWQDPSIVEVYDGTLIGPVATEFSMIWFTSRIAKAIPSIQAFYIDEESRNGPGKTGGNWRLRGWIFVRDMQLNNPIQLQIYPPHKRPGWHSGWHPDSSLSSLKYCKTTFFV</sequence>
<evidence type="ECO:0000313" key="1">
    <source>
        <dbReference type="EMBL" id="KAJ3831668.1"/>
    </source>
</evidence>
<dbReference type="Proteomes" id="UP001163846">
    <property type="component" value="Unassembled WGS sequence"/>
</dbReference>
<organism evidence="1 2">
    <name type="scientific">Lentinula raphanica</name>
    <dbReference type="NCBI Taxonomy" id="153919"/>
    <lineage>
        <taxon>Eukaryota</taxon>
        <taxon>Fungi</taxon>
        <taxon>Dikarya</taxon>
        <taxon>Basidiomycota</taxon>
        <taxon>Agaricomycotina</taxon>
        <taxon>Agaricomycetes</taxon>
        <taxon>Agaricomycetidae</taxon>
        <taxon>Agaricales</taxon>
        <taxon>Marasmiineae</taxon>
        <taxon>Omphalotaceae</taxon>
        <taxon>Lentinula</taxon>
    </lineage>
</organism>
<accession>A0AA38NW09</accession>
<gene>
    <name evidence="1" type="ORF">F5878DRAFT_636082</name>
</gene>
<protein>
    <submittedName>
        <fullName evidence="1">Uncharacterized protein</fullName>
    </submittedName>
</protein>
<keyword evidence="2" id="KW-1185">Reference proteome</keyword>